<evidence type="ECO:0000313" key="12">
    <source>
        <dbReference type="Proteomes" id="UP001368500"/>
    </source>
</evidence>
<sequence length="547" mass="57896">MVRDPKKATRVAGRRMNPLTANAAVAPVAAAAAPLGRRAPAALAMALALAVPSAGAATLEDGRAGWRTPGLDGGVLTVAQSGARVSGAAVRRAVPARAAGAAAAASAVSTGAAGAATGRPLLQDVSPEPGLPPPPAPAAAPLWQPRPDALALAEVLGRALADDPGVRGAGLLREAADARRKAAGARYAPTLGVNVLRGQARDEESGTDVARRNQRIDASLRLNVYNAGNDARELEASRREVGAADADVRRSREEGAERIAEAYLDLLRLEQLTPHALRRLDDVQRLVALVGRQNTLGKASDIDLQQARASQVDAEIALDQLEAERAGARQKLMRLTGFDVPGVQPTLLPPPAGGDIAQPTGQIAAAQARAEAAQARVPSAASLLAPRVDLELRQRLSDRTTPAPTTIEQHAWALTARWDVSLGGESLYRRDESRLRAEAAQAEAERLQRVNRAELEALVPRLEQSERAVARLRLQVQQYGGLVRAGELQFEAGRRSLSQLIGLQDGLYAIQQRLAEQTYRWQQAQLRRLALTGQLLPTLATGETTLR</sequence>
<dbReference type="InterPro" id="IPR003423">
    <property type="entry name" value="OMP_efflux"/>
</dbReference>
<keyword evidence="7" id="KW-0998">Cell outer membrane</keyword>
<proteinExistence type="inferred from homology"/>
<evidence type="ECO:0000256" key="8">
    <source>
        <dbReference type="SAM" id="Coils"/>
    </source>
</evidence>
<evidence type="ECO:0000256" key="5">
    <source>
        <dbReference type="ARBA" id="ARBA00022692"/>
    </source>
</evidence>
<dbReference type="PANTHER" id="PTHR30026:SF20">
    <property type="entry name" value="OUTER MEMBRANE PROTEIN TOLC"/>
    <property type="match status" value="1"/>
</dbReference>
<feature type="coiled-coil region" evidence="8">
    <location>
        <begin position="304"/>
        <end position="331"/>
    </location>
</feature>
<dbReference type="Proteomes" id="UP001368500">
    <property type="component" value="Unassembled WGS sequence"/>
</dbReference>
<reference evidence="11 12" key="1">
    <citation type="submission" date="2024-04" db="EMBL/GenBank/DDBJ databases">
        <title>Novel species of the genus Ideonella isolated from streams.</title>
        <authorList>
            <person name="Lu H."/>
        </authorList>
    </citation>
    <scope>NUCLEOTIDE SEQUENCE [LARGE SCALE GENOMIC DNA]</scope>
    <source>
        <strain evidence="11 12">BYS139W</strain>
    </source>
</reference>
<protein>
    <submittedName>
        <fullName evidence="11">TolC family protein</fullName>
    </submittedName>
</protein>
<dbReference type="RefSeq" id="WP_341376521.1">
    <property type="nucleotide sequence ID" value="NZ_JBBUTF010000029.1"/>
</dbReference>
<feature type="signal peptide" evidence="10">
    <location>
        <begin position="1"/>
        <end position="23"/>
    </location>
</feature>
<feature type="coiled-coil region" evidence="8">
    <location>
        <begin position="430"/>
        <end position="457"/>
    </location>
</feature>
<keyword evidence="4" id="KW-1134">Transmembrane beta strand</keyword>
<evidence type="ECO:0000256" key="3">
    <source>
        <dbReference type="ARBA" id="ARBA00022448"/>
    </source>
</evidence>
<evidence type="ECO:0000256" key="2">
    <source>
        <dbReference type="ARBA" id="ARBA00007613"/>
    </source>
</evidence>
<name>A0ABU9BFL4_9BURK</name>
<dbReference type="SUPFAM" id="SSF56954">
    <property type="entry name" value="Outer membrane efflux proteins (OEP)"/>
    <property type="match status" value="1"/>
</dbReference>
<dbReference type="PANTHER" id="PTHR30026">
    <property type="entry name" value="OUTER MEMBRANE PROTEIN TOLC"/>
    <property type="match status" value="1"/>
</dbReference>
<dbReference type="InterPro" id="IPR051906">
    <property type="entry name" value="TolC-like"/>
</dbReference>
<comment type="caution">
    <text evidence="11">The sequence shown here is derived from an EMBL/GenBank/DDBJ whole genome shotgun (WGS) entry which is preliminary data.</text>
</comment>
<dbReference type="Pfam" id="PF02321">
    <property type="entry name" value="OEP"/>
    <property type="match status" value="1"/>
</dbReference>
<keyword evidence="5" id="KW-0812">Transmembrane</keyword>
<gene>
    <name evidence="11" type="ORF">AACH11_22480</name>
</gene>
<comment type="similarity">
    <text evidence="2">Belongs to the outer membrane factor (OMF) (TC 1.B.17) family.</text>
</comment>
<keyword evidence="6" id="KW-0472">Membrane</keyword>
<evidence type="ECO:0000256" key="4">
    <source>
        <dbReference type="ARBA" id="ARBA00022452"/>
    </source>
</evidence>
<evidence type="ECO:0000256" key="6">
    <source>
        <dbReference type="ARBA" id="ARBA00023136"/>
    </source>
</evidence>
<organism evidence="11 12">
    <name type="scientific">Pseudaquabacterium rugosum</name>
    <dbReference type="NCBI Taxonomy" id="2984194"/>
    <lineage>
        <taxon>Bacteria</taxon>
        <taxon>Pseudomonadati</taxon>
        <taxon>Pseudomonadota</taxon>
        <taxon>Betaproteobacteria</taxon>
        <taxon>Burkholderiales</taxon>
        <taxon>Sphaerotilaceae</taxon>
        <taxon>Pseudaquabacterium</taxon>
    </lineage>
</organism>
<dbReference type="Gene3D" id="1.20.1600.10">
    <property type="entry name" value="Outer membrane efflux proteins (OEP)"/>
    <property type="match status" value="1"/>
</dbReference>
<keyword evidence="8" id="KW-0175">Coiled coil</keyword>
<evidence type="ECO:0000256" key="7">
    <source>
        <dbReference type="ARBA" id="ARBA00023237"/>
    </source>
</evidence>
<evidence type="ECO:0000256" key="1">
    <source>
        <dbReference type="ARBA" id="ARBA00004442"/>
    </source>
</evidence>
<keyword evidence="3" id="KW-0813">Transport</keyword>
<comment type="subcellular location">
    <subcellularLocation>
        <location evidence="1">Cell outer membrane</location>
    </subcellularLocation>
</comment>
<evidence type="ECO:0000256" key="10">
    <source>
        <dbReference type="SAM" id="SignalP"/>
    </source>
</evidence>
<dbReference type="EMBL" id="JBBUTF010000029">
    <property type="protein sequence ID" value="MEK8028736.1"/>
    <property type="molecule type" value="Genomic_DNA"/>
</dbReference>
<feature type="chain" id="PRO_5045334107" evidence="10">
    <location>
        <begin position="24"/>
        <end position="547"/>
    </location>
</feature>
<feature type="compositionally biased region" description="Pro residues" evidence="9">
    <location>
        <begin position="129"/>
        <end position="138"/>
    </location>
</feature>
<keyword evidence="12" id="KW-1185">Reference proteome</keyword>
<accession>A0ABU9BFL4</accession>
<evidence type="ECO:0000256" key="9">
    <source>
        <dbReference type="SAM" id="MobiDB-lite"/>
    </source>
</evidence>
<evidence type="ECO:0000313" key="11">
    <source>
        <dbReference type="EMBL" id="MEK8028736.1"/>
    </source>
</evidence>
<keyword evidence="10" id="KW-0732">Signal</keyword>
<feature type="region of interest" description="Disordered" evidence="9">
    <location>
        <begin position="119"/>
        <end position="140"/>
    </location>
</feature>